<comment type="caution">
    <text evidence="2">The sequence shown here is derived from an EMBL/GenBank/DDBJ whole genome shotgun (WGS) entry which is preliminary data.</text>
</comment>
<keyword evidence="1" id="KW-1133">Transmembrane helix</keyword>
<name>K2FXS0_9BACT</name>
<keyword evidence="1" id="KW-0472">Membrane</keyword>
<organism evidence="2">
    <name type="scientific">uncultured bacterium</name>
    <name type="common">gcode 4</name>
    <dbReference type="NCBI Taxonomy" id="1234023"/>
    <lineage>
        <taxon>Bacteria</taxon>
        <taxon>environmental samples</taxon>
    </lineage>
</organism>
<evidence type="ECO:0000313" key="2">
    <source>
        <dbReference type="EMBL" id="EKE26677.1"/>
    </source>
</evidence>
<dbReference type="EMBL" id="AMFJ01000715">
    <property type="protein sequence ID" value="EKE26677.1"/>
    <property type="molecule type" value="Genomic_DNA"/>
</dbReference>
<sequence length="137" mass="16072">MQYKIPVQIENEDKIILWLSLRQLTIIMIGWGIWYSLFWSLSKSVGETVAFFPAAIIILLAIVIALFKVSEMTFLSFILNMIRLNINSQSRVWDKWVDSFSNIEIGYIKTQEIRENSAISKRDHKAYQEIEDKLNKI</sequence>
<dbReference type="Pfam" id="PF12666">
    <property type="entry name" value="PrgI"/>
    <property type="match status" value="1"/>
</dbReference>
<evidence type="ECO:0000256" key="1">
    <source>
        <dbReference type="SAM" id="Phobius"/>
    </source>
</evidence>
<proteinExistence type="predicted"/>
<keyword evidence="1" id="KW-0812">Transmembrane</keyword>
<gene>
    <name evidence="2" type="ORF">ACD_4C00199G0006</name>
</gene>
<reference evidence="2" key="1">
    <citation type="journal article" date="2012" name="Science">
        <title>Fermentation, hydrogen, and sulfur metabolism in multiple uncultivated bacterial phyla.</title>
        <authorList>
            <person name="Wrighton K.C."/>
            <person name="Thomas B.C."/>
            <person name="Sharon I."/>
            <person name="Miller C.S."/>
            <person name="Castelle C.J."/>
            <person name="VerBerkmoes N.C."/>
            <person name="Wilkins M.J."/>
            <person name="Hettich R.L."/>
            <person name="Lipton M.S."/>
            <person name="Williams K.H."/>
            <person name="Long P.E."/>
            <person name="Banfield J.F."/>
        </authorList>
    </citation>
    <scope>NUCLEOTIDE SEQUENCE [LARGE SCALE GENOMIC DNA]</scope>
</reference>
<accession>K2FXS0</accession>
<evidence type="ECO:0008006" key="3">
    <source>
        <dbReference type="Google" id="ProtNLM"/>
    </source>
</evidence>
<dbReference type="InterPro" id="IPR024414">
    <property type="entry name" value="Uncharacterised_PrgI"/>
</dbReference>
<protein>
    <recommendedName>
        <fullName evidence="3">PrgI family protein</fullName>
    </recommendedName>
</protein>
<feature type="transmembrane region" description="Helical" evidence="1">
    <location>
        <begin position="15"/>
        <end position="37"/>
    </location>
</feature>
<dbReference type="AlphaFoldDB" id="K2FXS0"/>
<feature type="transmembrane region" description="Helical" evidence="1">
    <location>
        <begin position="49"/>
        <end position="67"/>
    </location>
</feature>